<keyword evidence="1" id="KW-0175">Coiled coil</keyword>
<gene>
    <name evidence="3" type="ORF">SG34_012625</name>
</gene>
<keyword evidence="4" id="KW-1185">Reference proteome</keyword>
<evidence type="ECO:0000313" key="4">
    <source>
        <dbReference type="Proteomes" id="UP000032352"/>
    </source>
</evidence>
<evidence type="ECO:0000313" key="3">
    <source>
        <dbReference type="EMBL" id="WDE07657.1"/>
    </source>
</evidence>
<keyword evidence="2" id="KW-0732">Signal</keyword>
<proteinExistence type="predicted"/>
<name>A0AAE9Z7G8_9GAMM</name>
<dbReference type="AlphaFoldDB" id="A0AAE9Z7G8"/>
<feature type="signal peptide" evidence="2">
    <location>
        <begin position="1"/>
        <end position="22"/>
    </location>
</feature>
<protein>
    <submittedName>
        <fullName evidence="3">Uncharacterized protein</fullName>
    </submittedName>
</protein>
<dbReference type="Proteomes" id="UP000032352">
    <property type="component" value="Chromosome"/>
</dbReference>
<dbReference type="RefSeq" id="WP_044842639.1">
    <property type="nucleotide sequence ID" value="NZ_CP059733.1"/>
</dbReference>
<organism evidence="3 4">
    <name type="scientific">Thalassomonas viridans</name>
    <dbReference type="NCBI Taxonomy" id="137584"/>
    <lineage>
        <taxon>Bacteria</taxon>
        <taxon>Pseudomonadati</taxon>
        <taxon>Pseudomonadota</taxon>
        <taxon>Gammaproteobacteria</taxon>
        <taxon>Alteromonadales</taxon>
        <taxon>Colwelliaceae</taxon>
        <taxon>Thalassomonas</taxon>
    </lineage>
</organism>
<evidence type="ECO:0000256" key="1">
    <source>
        <dbReference type="SAM" id="Coils"/>
    </source>
</evidence>
<sequence>MKSLYRSCLFFILTFLTLKIYAETSGEVFYDCTNKDTSACLAKAFDKKPSEFCTQGDTTKKLEIDKYSKEHYDSTFDAYQKQLRELDINEATYEQSFNELTEKIKQLQKLAGPSVGIRKEWSDKQLEAAKECGAKLALEPSVTELKETNNGKNAWASQFLLGYMQQSSYEINEDGDAVSKGLQQGGALAQFSFNGRWILKDESIKDTFSTLTNPGLFNVDLGFVFSQSGVCNPDKKPEDDSEPEPKLLSKSNETVNCGNVKFNDVSDSFDVYAKFLWSPTGMKYLRSDNYDSVLSFGPMLGFKSKNVRSENGDSINSYYGVGLEYNLYNQNIMTHGNDNPRARLTLARLKYEEYASPDEDEWRFVIVGHYHPVADNDFVVGFRANLGKGTDDVGVFIGVEKTAEELLSFF</sequence>
<evidence type="ECO:0000256" key="2">
    <source>
        <dbReference type="SAM" id="SignalP"/>
    </source>
</evidence>
<reference evidence="3 4" key="2">
    <citation type="journal article" date="2022" name="Mar. Drugs">
        <title>Bioassay-Guided Fractionation Leads to the Detection of Cholic Acid Generated by the Rare Thalassomonas sp.</title>
        <authorList>
            <person name="Pheiffer F."/>
            <person name="Schneider Y.K."/>
            <person name="Hansen E.H."/>
            <person name="Andersen J.H."/>
            <person name="Isaksson J."/>
            <person name="Busche T."/>
            <person name="R C."/>
            <person name="Kalinowski J."/>
            <person name="Zyl L.V."/>
            <person name="Trindade M."/>
        </authorList>
    </citation>
    <scope>NUCLEOTIDE SEQUENCE [LARGE SCALE GENOMIC DNA]</scope>
    <source>
        <strain evidence="3 4">XOM25</strain>
    </source>
</reference>
<accession>A0AAE9Z7G8</accession>
<feature type="chain" id="PRO_5041933985" evidence="2">
    <location>
        <begin position="23"/>
        <end position="410"/>
    </location>
</feature>
<reference evidence="3 4" key="1">
    <citation type="journal article" date="2015" name="Genome Announc.">
        <title>Draft Genome Sequences of Marine Isolates of Thalassomonas viridans and Thalassomonas actiniarum.</title>
        <authorList>
            <person name="Olonade I."/>
            <person name="van Zyl L.J."/>
            <person name="Trindade M."/>
        </authorList>
    </citation>
    <scope>NUCLEOTIDE SEQUENCE [LARGE SCALE GENOMIC DNA]</scope>
    <source>
        <strain evidence="3 4">XOM25</strain>
    </source>
</reference>
<dbReference type="KEGG" id="tvd:SG34_012625"/>
<feature type="coiled-coil region" evidence="1">
    <location>
        <begin position="83"/>
        <end position="110"/>
    </location>
</feature>
<dbReference type="EMBL" id="CP059733">
    <property type="protein sequence ID" value="WDE07657.1"/>
    <property type="molecule type" value="Genomic_DNA"/>
</dbReference>